<dbReference type="AlphaFoldDB" id="A0A2T9Z4U2"/>
<comment type="caution">
    <text evidence="8">The sequence shown here is derived from an EMBL/GenBank/DDBJ whole genome shotgun (WGS) entry which is preliminary data.</text>
</comment>
<evidence type="ECO:0000313" key="8">
    <source>
        <dbReference type="EMBL" id="PVU99554.1"/>
    </source>
</evidence>
<keyword evidence="5" id="KW-0539">Nucleus</keyword>
<sequence>MTEISNEQVSRYDRQIRLWGFDGQQRMLKSKILVIGVNPLTMEMSKNLVLGGIGQLSIMDDGIVNSSDTHNLYILGEEHVGEKKSKCIVSELKGFNPTVNIISVPQESEYTAQFFSDYDLVVASNSGMSEQVKINNVCREANIKFISANIFGLYGYIFCDLLDHDYKV</sequence>
<dbReference type="InterPro" id="IPR000011">
    <property type="entry name" value="UBQ/SUMO-activ_enz_E1-like"/>
</dbReference>
<dbReference type="Pfam" id="PF00899">
    <property type="entry name" value="ThiF"/>
    <property type="match status" value="1"/>
</dbReference>
<reference evidence="8 9" key="1">
    <citation type="journal article" date="2018" name="MBio">
        <title>Comparative Genomics Reveals the Core Gene Toolbox for the Fungus-Insect Symbiosis.</title>
        <authorList>
            <person name="Wang Y."/>
            <person name="Stata M."/>
            <person name="Wang W."/>
            <person name="Stajich J.E."/>
            <person name="White M.M."/>
            <person name="Moncalvo J.M."/>
        </authorList>
    </citation>
    <scope>NUCLEOTIDE SEQUENCE [LARGE SCALE GENOMIC DNA]</scope>
    <source>
        <strain evidence="8 9">AUS-77-4</strain>
    </source>
</reference>
<gene>
    <name evidence="8" type="ORF">BB559_000618</name>
</gene>
<dbReference type="Gene3D" id="3.40.50.720">
    <property type="entry name" value="NAD(P)-binding Rossmann-like Domain"/>
    <property type="match status" value="1"/>
</dbReference>
<dbReference type="PANTHER" id="PTHR10953">
    <property type="entry name" value="UBIQUITIN-ACTIVATING ENZYME E1"/>
    <property type="match status" value="1"/>
</dbReference>
<evidence type="ECO:0000256" key="6">
    <source>
        <dbReference type="ARBA" id="ARBA00044354"/>
    </source>
</evidence>
<dbReference type="GO" id="GO:0031510">
    <property type="term" value="C:SUMO activating enzyme complex"/>
    <property type="evidence" value="ECO:0007669"/>
    <property type="project" value="TreeGrafter"/>
</dbReference>
<keyword evidence="4" id="KW-0833">Ubl conjugation pathway</keyword>
<protein>
    <recommendedName>
        <fullName evidence="6">Ubiquitin-like 1-activating enzyme E1A</fullName>
    </recommendedName>
</protein>
<proteinExistence type="inferred from homology"/>
<evidence type="ECO:0000256" key="4">
    <source>
        <dbReference type="ARBA" id="ARBA00022786"/>
    </source>
</evidence>
<dbReference type="Proteomes" id="UP000245699">
    <property type="component" value="Unassembled WGS sequence"/>
</dbReference>
<comment type="similarity">
    <text evidence="3">Belongs to the ubiquitin-activating E1 family.</text>
</comment>
<dbReference type="GO" id="GO:0005737">
    <property type="term" value="C:cytoplasm"/>
    <property type="evidence" value="ECO:0007669"/>
    <property type="project" value="TreeGrafter"/>
</dbReference>
<dbReference type="InterPro" id="IPR000594">
    <property type="entry name" value="ThiF_NAD_FAD-bd"/>
</dbReference>
<dbReference type="STRING" id="61424.A0A2T9Z4U2"/>
<evidence type="ECO:0000313" key="9">
    <source>
        <dbReference type="Proteomes" id="UP000245699"/>
    </source>
</evidence>
<feature type="non-terminal residue" evidence="8">
    <location>
        <position position="168"/>
    </location>
</feature>
<evidence type="ECO:0000256" key="5">
    <source>
        <dbReference type="ARBA" id="ARBA00023242"/>
    </source>
</evidence>
<dbReference type="SUPFAM" id="SSF69572">
    <property type="entry name" value="Activating enzymes of the ubiquitin-like proteins"/>
    <property type="match status" value="1"/>
</dbReference>
<accession>A0A2T9Z4U2</accession>
<dbReference type="InterPro" id="IPR035985">
    <property type="entry name" value="Ubiquitin-activating_enz"/>
</dbReference>
<feature type="domain" description="THIF-type NAD/FAD binding fold" evidence="7">
    <location>
        <begin position="12"/>
        <end position="158"/>
    </location>
</feature>
<dbReference type="GO" id="GO:0016925">
    <property type="term" value="P:protein sumoylation"/>
    <property type="evidence" value="ECO:0007669"/>
    <property type="project" value="TreeGrafter"/>
</dbReference>
<evidence type="ECO:0000256" key="3">
    <source>
        <dbReference type="ARBA" id="ARBA00005673"/>
    </source>
</evidence>
<keyword evidence="9" id="KW-1185">Reference proteome</keyword>
<dbReference type="PANTHER" id="PTHR10953:SF162">
    <property type="entry name" value="SUMO-ACTIVATING ENZYME SUBUNIT 1"/>
    <property type="match status" value="1"/>
</dbReference>
<organism evidence="8 9">
    <name type="scientific">Furculomyces boomerangus</name>
    <dbReference type="NCBI Taxonomy" id="61424"/>
    <lineage>
        <taxon>Eukaryota</taxon>
        <taxon>Fungi</taxon>
        <taxon>Fungi incertae sedis</taxon>
        <taxon>Zoopagomycota</taxon>
        <taxon>Kickxellomycotina</taxon>
        <taxon>Harpellomycetes</taxon>
        <taxon>Harpellales</taxon>
        <taxon>Harpellaceae</taxon>
        <taxon>Furculomyces</taxon>
    </lineage>
</organism>
<comment type="subcellular location">
    <subcellularLocation>
        <location evidence="1">Nucleus</location>
    </subcellularLocation>
</comment>
<dbReference type="PRINTS" id="PR01849">
    <property type="entry name" value="UBIQUITINACT"/>
</dbReference>
<comment type="pathway">
    <text evidence="2">Protein modification; protein sumoylation.</text>
</comment>
<dbReference type="InterPro" id="IPR045886">
    <property type="entry name" value="ThiF/MoeB/HesA"/>
</dbReference>
<evidence type="ECO:0000256" key="2">
    <source>
        <dbReference type="ARBA" id="ARBA00004718"/>
    </source>
</evidence>
<dbReference type="EMBL" id="MBFT01000030">
    <property type="protein sequence ID" value="PVU99554.1"/>
    <property type="molecule type" value="Genomic_DNA"/>
</dbReference>
<evidence type="ECO:0000256" key="1">
    <source>
        <dbReference type="ARBA" id="ARBA00004123"/>
    </source>
</evidence>
<name>A0A2T9Z4U2_9FUNG</name>
<dbReference type="GO" id="GO:0019948">
    <property type="term" value="F:SUMO activating enzyme activity"/>
    <property type="evidence" value="ECO:0007669"/>
    <property type="project" value="TreeGrafter"/>
</dbReference>
<dbReference type="OrthoDB" id="1708823at2759"/>
<evidence type="ECO:0000259" key="7">
    <source>
        <dbReference type="Pfam" id="PF00899"/>
    </source>
</evidence>